<dbReference type="AlphaFoldDB" id="A0AAD2FD80"/>
<dbReference type="GO" id="GO:0000123">
    <property type="term" value="C:histone acetyltransferase complex"/>
    <property type="evidence" value="ECO:0007669"/>
    <property type="project" value="TreeGrafter"/>
</dbReference>
<dbReference type="GO" id="GO:0004402">
    <property type="term" value="F:histone acetyltransferase activity"/>
    <property type="evidence" value="ECO:0007669"/>
    <property type="project" value="InterPro"/>
</dbReference>
<evidence type="ECO:0000256" key="14">
    <source>
        <dbReference type="SAM" id="MobiDB-lite"/>
    </source>
</evidence>
<comment type="catalytic activity">
    <reaction evidence="12">
        <text>L-lysyl-[protein] + acetyl-CoA = N(6)-acetyl-L-lysyl-[protein] + CoA + H(+)</text>
        <dbReference type="Rhea" id="RHEA:45948"/>
        <dbReference type="Rhea" id="RHEA-COMP:9752"/>
        <dbReference type="Rhea" id="RHEA-COMP:10731"/>
        <dbReference type="ChEBI" id="CHEBI:15378"/>
        <dbReference type="ChEBI" id="CHEBI:29969"/>
        <dbReference type="ChEBI" id="CHEBI:57287"/>
        <dbReference type="ChEBI" id="CHEBI:57288"/>
        <dbReference type="ChEBI" id="CHEBI:61930"/>
        <dbReference type="EC" id="2.3.1.48"/>
    </reaction>
</comment>
<evidence type="ECO:0000256" key="10">
    <source>
        <dbReference type="ARBA" id="ARBA00023163"/>
    </source>
</evidence>
<feature type="region of interest" description="Disordered" evidence="14">
    <location>
        <begin position="1"/>
        <end position="21"/>
    </location>
</feature>
<gene>
    <name evidence="17" type="ORF">CYCCA115_LOCUS1599</name>
</gene>
<dbReference type="GO" id="GO:0008270">
    <property type="term" value="F:zinc ion binding"/>
    <property type="evidence" value="ECO:0007669"/>
    <property type="project" value="UniProtKB-KW"/>
</dbReference>
<evidence type="ECO:0000256" key="12">
    <source>
        <dbReference type="ARBA" id="ARBA00048017"/>
    </source>
</evidence>
<dbReference type="InterPro" id="IPR031162">
    <property type="entry name" value="CBP_P300_HAT"/>
</dbReference>
<dbReference type="PANTHER" id="PTHR13808:SF1">
    <property type="entry name" value="HISTONE ACETYLTRANSFERASE"/>
    <property type="match status" value="1"/>
</dbReference>
<dbReference type="GO" id="GO:0005634">
    <property type="term" value="C:nucleus"/>
    <property type="evidence" value="ECO:0007669"/>
    <property type="project" value="UniProtKB-SubCell"/>
</dbReference>
<evidence type="ECO:0000256" key="4">
    <source>
        <dbReference type="ARBA" id="ARBA00022679"/>
    </source>
</evidence>
<evidence type="ECO:0000256" key="7">
    <source>
        <dbReference type="ARBA" id="ARBA00022833"/>
    </source>
</evidence>
<dbReference type="InterPro" id="IPR019787">
    <property type="entry name" value="Znf_PHD-finger"/>
</dbReference>
<keyword evidence="6" id="KW-0863">Zinc-finger</keyword>
<evidence type="ECO:0000256" key="8">
    <source>
        <dbReference type="ARBA" id="ARBA00022853"/>
    </source>
</evidence>
<comment type="subcellular location">
    <subcellularLocation>
        <location evidence="2">Nucleus</location>
    </subcellularLocation>
</comment>
<feature type="compositionally biased region" description="Basic and acidic residues" evidence="14">
    <location>
        <begin position="1"/>
        <end position="10"/>
    </location>
</feature>
<organism evidence="17 18">
    <name type="scientific">Cylindrotheca closterium</name>
    <dbReference type="NCBI Taxonomy" id="2856"/>
    <lineage>
        <taxon>Eukaryota</taxon>
        <taxon>Sar</taxon>
        <taxon>Stramenopiles</taxon>
        <taxon>Ochrophyta</taxon>
        <taxon>Bacillariophyta</taxon>
        <taxon>Bacillariophyceae</taxon>
        <taxon>Bacillariophycidae</taxon>
        <taxon>Bacillariales</taxon>
        <taxon>Bacillariaceae</taxon>
        <taxon>Cylindrotheca</taxon>
    </lineage>
</organism>
<sequence>MALNSDHQEPVQEATPNGQASRKDWTLLHRLSASQLNNHLNSLKAEDWERRQKNERACNLCGYEKRFFDCPTFFCNGLNCPFGACIPRNRYYYIGGNNQYFWCAPCYQDLDENKPLTFVDLTTSKSELKKKKNEEIHEESWVQCDTCEKWIHQICGLFNSRQKHQTEYSCPRCLLEKRQNGKSATFPLRPPGAADLPRTNLSEYLEEDVTRRIEEKKQEIMGNDQSIHDSGPIVIRQVTSMDRKHEVQEIMKRRYKHKNYPDEFPFRSKCILVFQEIDGVDVLLFALYLDEYGEDSPAPNKRCVHISYLDSAHFMRPRRLRTFVYHEIIISYLDYARQRGFGTAHMWAYSAMKGEDFILHAKSEYQKTLRGARLRQWFIDMLAEGQRRNVVGKVTNMYDLYFANQSLDATAVPYLQGDFAGEVERIITELDNGVQQTGKTNNILEIDERDQVMVKLGEMIKPMKESCIVAFLNSAEATRENMEVPDSVVKYRSEHPEAMIPLAAFGRKRDADGNVLGNDRNTHGLDVPLDSNGRPMKVIDDDVEDLDCEFLNQRKALLSLCQGKHYQFDELRRAKHTSMMVLWHLHNRDESNQSPQTATERIAASTPEPGQLVFSLKRELERRKAQAERKQRENEARQIEHANQCSSSSCTSTLCSWSKRDLMHTKICRVKVQGGCRTCEKVWSILRFHAGKCKDKVCPFPRCLEIRGTNREL</sequence>
<dbReference type="Pfam" id="PF08214">
    <property type="entry name" value="HAT_KAT11"/>
    <property type="match status" value="1"/>
</dbReference>
<feature type="domain" description="CBP/p300-type HAT" evidence="16">
    <location>
        <begin position="190"/>
        <end position="590"/>
    </location>
</feature>
<dbReference type="GO" id="GO:0045944">
    <property type="term" value="P:positive regulation of transcription by RNA polymerase II"/>
    <property type="evidence" value="ECO:0007669"/>
    <property type="project" value="TreeGrafter"/>
</dbReference>
<dbReference type="InterPro" id="IPR013178">
    <property type="entry name" value="Histone_AcTrfase_Rtt109/CBP"/>
</dbReference>
<evidence type="ECO:0000256" key="11">
    <source>
        <dbReference type="ARBA" id="ARBA00023242"/>
    </source>
</evidence>
<dbReference type="SUPFAM" id="SSF57933">
    <property type="entry name" value="TAZ domain"/>
    <property type="match status" value="1"/>
</dbReference>
<proteinExistence type="predicted"/>
<dbReference type="EC" id="2.3.1.48" evidence="3"/>
<dbReference type="InterPro" id="IPR000197">
    <property type="entry name" value="Znf_TAZ"/>
</dbReference>
<dbReference type="PROSITE" id="PS51727">
    <property type="entry name" value="CBP_P300_HAT"/>
    <property type="match status" value="1"/>
</dbReference>
<keyword evidence="8" id="KW-0156">Chromatin regulator</keyword>
<dbReference type="Gene3D" id="1.20.1020.10">
    <property type="entry name" value="TAZ domain"/>
    <property type="match status" value="1"/>
</dbReference>
<keyword evidence="9" id="KW-0805">Transcription regulation</keyword>
<dbReference type="PROSITE" id="PS50134">
    <property type="entry name" value="ZF_TAZ"/>
    <property type="match status" value="1"/>
</dbReference>
<dbReference type="GO" id="GO:0005667">
    <property type="term" value="C:transcription regulator complex"/>
    <property type="evidence" value="ECO:0007669"/>
    <property type="project" value="TreeGrafter"/>
</dbReference>
<evidence type="ECO:0000256" key="1">
    <source>
        <dbReference type="ARBA" id="ARBA00002581"/>
    </source>
</evidence>
<dbReference type="SMART" id="SM00551">
    <property type="entry name" value="ZnF_TAZ"/>
    <property type="match status" value="1"/>
</dbReference>
<dbReference type="GO" id="GO:0031490">
    <property type="term" value="F:chromatin DNA binding"/>
    <property type="evidence" value="ECO:0007669"/>
    <property type="project" value="TreeGrafter"/>
</dbReference>
<feature type="coiled-coil region" evidence="13">
    <location>
        <begin position="613"/>
        <end position="642"/>
    </location>
</feature>
<dbReference type="SUPFAM" id="SSF57903">
    <property type="entry name" value="FYVE/PHD zinc finger"/>
    <property type="match status" value="1"/>
</dbReference>
<dbReference type="PANTHER" id="PTHR13808">
    <property type="entry name" value="CBP/P300-RELATED"/>
    <property type="match status" value="1"/>
</dbReference>
<comment type="function">
    <text evidence="1">Acetyltransferase enzyme. Acetylates histones, giving a specific tag for transcriptional activation.</text>
</comment>
<accession>A0AAD2FD80</accession>
<name>A0AAD2FD80_9STRA</name>
<evidence type="ECO:0000256" key="9">
    <source>
        <dbReference type="ARBA" id="ARBA00023015"/>
    </source>
</evidence>
<dbReference type="SMART" id="SM01250">
    <property type="entry name" value="KAT11"/>
    <property type="match status" value="1"/>
</dbReference>
<protein>
    <recommendedName>
        <fullName evidence="3">histone acetyltransferase</fullName>
        <ecNumber evidence="3">2.3.1.48</ecNumber>
    </recommendedName>
</protein>
<keyword evidence="11" id="KW-0539">Nucleus</keyword>
<dbReference type="InterPro" id="IPR011011">
    <property type="entry name" value="Znf_FYVE_PHD"/>
</dbReference>
<evidence type="ECO:0000259" key="16">
    <source>
        <dbReference type="PROSITE" id="PS51727"/>
    </source>
</evidence>
<evidence type="ECO:0000256" key="6">
    <source>
        <dbReference type="ARBA" id="ARBA00022771"/>
    </source>
</evidence>
<keyword evidence="7" id="KW-0862">Zinc</keyword>
<evidence type="ECO:0000256" key="3">
    <source>
        <dbReference type="ARBA" id="ARBA00013184"/>
    </source>
</evidence>
<keyword evidence="5" id="KW-0479">Metal-binding</keyword>
<comment type="caution">
    <text evidence="17">The sequence shown here is derived from an EMBL/GenBank/DDBJ whole genome shotgun (WGS) entry which is preliminary data.</text>
</comment>
<keyword evidence="13" id="KW-0175">Coiled coil</keyword>
<keyword evidence="4" id="KW-0808">Transferase</keyword>
<evidence type="ECO:0000313" key="18">
    <source>
        <dbReference type="Proteomes" id="UP001295423"/>
    </source>
</evidence>
<keyword evidence="10" id="KW-0804">Transcription</keyword>
<feature type="domain" description="TAZ-type" evidence="15">
    <location>
        <begin position="625"/>
        <end position="706"/>
    </location>
</feature>
<dbReference type="GO" id="GO:0003713">
    <property type="term" value="F:transcription coactivator activity"/>
    <property type="evidence" value="ECO:0007669"/>
    <property type="project" value="TreeGrafter"/>
</dbReference>
<evidence type="ECO:0000256" key="5">
    <source>
        <dbReference type="ARBA" id="ARBA00022723"/>
    </source>
</evidence>
<evidence type="ECO:0000259" key="15">
    <source>
        <dbReference type="PROSITE" id="PS50134"/>
    </source>
</evidence>
<dbReference type="InterPro" id="IPR013083">
    <property type="entry name" value="Znf_RING/FYVE/PHD"/>
</dbReference>
<dbReference type="Proteomes" id="UP001295423">
    <property type="component" value="Unassembled WGS sequence"/>
</dbReference>
<dbReference type="EMBL" id="CAKOGP040000069">
    <property type="protein sequence ID" value="CAJ1929075.1"/>
    <property type="molecule type" value="Genomic_DNA"/>
</dbReference>
<dbReference type="Pfam" id="PF00628">
    <property type="entry name" value="PHD"/>
    <property type="match status" value="1"/>
</dbReference>
<dbReference type="InterPro" id="IPR035898">
    <property type="entry name" value="TAZ_dom_sf"/>
</dbReference>
<evidence type="ECO:0000256" key="13">
    <source>
        <dbReference type="SAM" id="Coils"/>
    </source>
</evidence>
<dbReference type="Gene3D" id="3.30.40.10">
    <property type="entry name" value="Zinc/RING finger domain, C3HC4 (zinc finger)"/>
    <property type="match status" value="1"/>
</dbReference>
<evidence type="ECO:0000313" key="17">
    <source>
        <dbReference type="EMBL" id="CAJ1929075.1"/>
    </source>
</evidence>
<dbReference type="Pfam" id="PF02135">
    <property type="entry name" value="zf-TAZ"/>
    <property type="match status" value="1"/>
</dbReference>
<reference evidence="17" key="1">
    <citation type="submission" date="2023-08" db="EMBL/GenBank/DDBJ databases">
        <authorList>
            <person name="Audoor S."/>
            <person name="Bilcke G."/>
        </authorList>
    </citation>
    <scope>NUCLEOTIDE SEQUENCE</scope>
</reference>
<keyword evidence="18" id="KW-1185">Reference proteome</keyword>
<evidence type="ECO:0000256" key="2">
    <source>
        <dbReference type="ARBA" id="ARBA00004123"/>
    </source>
</evidence>